<feature type="domain" description="RNase H type-1" evidence="1">
    <location>
        <begin position="2"/>
        <end position="73"/>
    </location>
</feature>
<name>A0AAF0PMX8_SOLVR</name>
<dbReference type="InterPro" id="IPR053151">
    <property type="entry name" value="RNase_H-like"/>
</dbReference>
<dbReference type="Pfam" id="PF13456">
    <property type="entry name" value="RVT_3"/>
    <property type="match status" value="1"/>
</dbReference>
<dbReference type="AlphaFoldDB" id="A0AAF0PMX8"/>
<dbReference type="InterPro" id="IPR002156">
    <property type="entry name" value="RNaseH_domain"/>
</dbReference>
<dbReference type="EMBL" id="CP133612">
    <property type="protein sequence ID" value="WMV07904.1"/>
    <property type="molecule type" value="Genomic_DNA"/>
</dbReference>
<dbReference type="GO" id="GO:0004523">
    <property type="term" value="F:RNA-DNA hybrid ribonuclease activity"/>
    <property type="evidence" value="ECO:0007669"/>
    <property type="project" value="InterPro"/>
</dbReference>
<sequence length="101" mass="11609">MIYGMKWCSTHGSRTVWGETDSLLLTNCINKVWKPPWMISRLIEDIQKLVEENEFTIIHCYREANKTADKLASLSHGSNGIQIFNFFSDLPTSIKGNNMDK</sequence>
<reference evidence="2" key="1">
    <citation type="submission" date="2023-08" db="EMBL/GenBank/DDBJ databases">
        <title>A de novo genome assembly of Solanum verrucosum Schlechtendal, a Mexican diploid species geographically isolated from the other diploid A-genome species in potato relatives.</title>
        <authorList>
            <person name="Hosaka K."/>
        </authorList>
    </citation>
    <scope>NUCLEOTIDE SEQUENCE</scope>
    <source>
        <tissue evidence="2">Young leaves</tissue>
    </source>
</reference>
<dbReference type="InterPro" id="IPR012337">
    <property type="entry name" value="RNaseH-like_sf"/>
</dbReference>
<protein>
    <recommendedName>
        <fullName evidence="1">RNase H type-1 domain-containing protein</fullName>
    </recommendedName>
</protein>
<dbReference type="CDD" id="cd06222">
    <property type="entry name" value="RNase_H_like"/>
    <property type="match status" value="1"/>
</dbReference>
<dbReference type="Proteomes" id="UP001234989">
    <property type="component" value="Chromosome 1"/>
</dbReference>
<dbReference type="SUPFAM" id="SSF53098">
    <property type="entry name" value="Ribonuclease H-like"/>
    <property type="match status" value="1"/>
</dbReference>
<dbReference type="GO" id="GO:0003676">
    <property type="term" value="F:nucleic acid binding"/>
    <property type="evidence" value="ECO:0007669"/>
    <property type="project" value="InterPro"/>
</dbReference>
<evidence type="ECO:0000259" key="1">
    <source>
        <dbReference type="Pfam" id="PF13456"/>
    </source>
</evidence>
<dbReference type="InterPro" id="IPR044730">
    <property type="entry name" value="RNase_H-like_dom_plant"/>
</dbReference>
<dbReference type="Gene3D" id="3.30.420.10">
    <property type="entry name" value="Ribonuclease H-like superfamily/Ribonuclease H"/>
    <property type="match status" value="1"/>
</dbReference>
<evidence type="ECO:0000313" key="2">
    <source>
        <dbReference type="EMBL" id="WMV07904.1"/>
    </source>
</evidence>
<dbReference type="InterPro" id="IPR036397">
    <property type="entry name" value="RNaseH_sf"/>
</dbReference>
<organism evidence="2 3">
    <name type="scientific">Solanum verrucosum</name>
    <dbReference type="NCBI Taxonomy" id="315347"/>
    <lineage>
        <taxon>Eukaryota</taxon>
        <taxon>Viridiplantae</taxon>
        <taxon>Streptophyta</taxon>
        <taxon>Embryophyta</taxon>
        <taxon>Tracheophyta</taxon>
        <taxon>Spermatophyta</taxon>
        <taxon>Magnoliopsida</taxon>
        <taxon>eudicotyledons</taxon>
        <taxon>Gunneridae</taxon>
        <taxon>Pentapetalae</taxon>
        <taxon>asterids</taxon>
        <taxon>lamiids</taxon>
        <taxon>Solanales</taxon>
        <taxon>Solanaceae</taxon>
        <taxon>Solanoideae</taxon>
        <taxon>Solaneae</taxon>
        <taxon>Solanum</taxon>
    </lineage>
</organism>
<accession>A0AAF0PMX8</accession>
<dbReference type="PANTHER" id="PTHR47723">
    <property type="entry name" value="OS05G0353850 PROTEIN"/>
    <property type="match status" value="1"/>
</dbReference>
<proteinExistence type="predicted"/>
<dbReference type="PANTHER" id="PTHR47723:SF14">
    <property type="entry name" value="RNASE H TYPE-1 DOMAIN-CONTAINING PROTEIN"/>
    <property type="match status" value="1"/>
</dbReference>
<keyword evidence="3" id="KW-1185">Reference proteome</keyword>
<gene>
    <name evidence="2" type="ORF">MTR67_001289</name>
</gene>
<evidence type="ECO:0000313" key="3">
    <source>
        <dbReference type="Proteomes" id="UP001234989"/>
    </source>
</evidence>